<dbReference type="InterPro" id="IPR010920">
    <property type="entry name" value="LSM_dom_sf"/>
</dbReference>
<dbReference type="Gene3D" id="1.10.287.1260">
    <property type="match status" value="1"/>
</dbReference>
<evidence type="ECO:0000256" key="5">
    <source>
        <dbReference type="ARBA" id="ARBA00022989"/>
    </source>
</evidence>
<dbReference type="InterPro" id="IPR011014">
    <property type="entry name" value="MscS_channel_TM-2"/>
</dbReference>
<dbReference type="EMBL" id="LQZQ01000052">
    <property type="protein sequence ID" value="KYG71157.1"/>
    <property type="molecule type" value="Genomic_DNA"/>
</dbReference>
<dbReference type="Pfam" id="PF05552">
    <property type="entry name" value="MS_channel_1st_1"/>
    <property type="match status" value="1"/>
</dbReference>
<evidence type="ECO:0000256" key="2">
    <source>
        <dbReference type="ARBA" id="ARBA00008017"/>
    </source>
</evidence>
<dbReference type="SUPFAM" id="SSF50182">
    <property type="entry name" value="Sm-like ribonucleoproteins"/>
    <property type="match status" value="1"/>
</dbReference>
<feature type="domain" description="Mechanosensitive ion channel MscS" evidence="8">
    <location>
        <begin position="110"/>
        <end position="175"/>
    </location>
</feature>
<dbReference type="SUPFAM" id="SSF82689">
    <property type="entry name" value="Mechanosensitive channel protein MscS (YggB), C-terminal domain"/>
    <property type="match status" value="1"/>
</dbReference>
<dbReference type="SUPFAM" id="SSF82861">
    <property type="entry name" value="Mechanosensitive channel protein MscS (YggB), transmembrane region"/>
    <property type="match status" value="1"/>
</dbReference>
<sequence>MESDLQESVKGVWDLIVGYVVSYGLQVLGALITLIVGVWIIKRLVKLAHKTLIKRETDPILIPTLVGVVKVGLYAVLLFAVVDQIGIETASFLAVFGAAGLAIGLALQGSLANFAGGILVLTLKPFKAGDYVEIDGTGGSVNGVSIMNTVLKTPDNKTIFLPNGKVAGANIVNFSMEENRRWDKVFGIGYGDDFEKAKAIILKIIESDSRFLKEPAPMVRVGNLGDSSVDITVRAWVETPEYWNVNWDMIEKVKKAFDAEGISIPFPQRDVHIFNEK</sequence>
<dbReference type="PANTHER" id="PTHR30221:SF1">
    <property type="entry name" value="SMALL-CONDUCTANCE MECHANOSENSITIVE CHANNEL"/>
    <property type="match status" value="1"/>
</dbReference>
<comment type="caution">
    <text evidence="11">The sequence shown here is derived from an EMBL/GenBank/DDBJ whole genome shotgun (WGS) entry which is preliminary data.</text>
</comment>
<dbReference type="GO" id="GO:0008381">
    <property type="term" value="F:mechanosensitive monoatomic ion channel activity"/>
    <property type="evidence" value="ECO:0007669"/>
    <property type="project" value="InterPro"/>
</dbReference>
<evidence type="ECO:0000256" key="6">
    <source>
        <dbReference type="ARBA" id="ARBA00023136"/>
    </source>
</evidence>
<keyword evidence="5 7" id="KW-1133">Transmembrane helix</keyword>
<feature type="domain" description="Mechanosensitive ion channel MscS C-terminal" evidence="9">
    <location>
        <begin position="185"/>
        <end position="264"/>
    </location>
</feature>
<evidence type="ECO:0000313" key="11">
    <source>
        <dbReference type="EMBL" id="KYG71157.1"/>
    </source>
</evidence>
<dbReference type="Pfam" id="PF00924">
    <property type="entry name" value="MS_channel_2nd"/>
    <property type="match status" value="1"/>
</dbReference>
<dbReference type="OrthoDB" id="9809206at2"/>
<comment type="subcellular location">
    <subcellularLocation>
        <location evidence="1">Cell membrane</location>
        <topology evidence="1">Multi-pass membrane protein</topology>
    </subcellularLocation>
</comment>
<accession>A0A150WXC5</accession>
<evidence type="ECO:0000259" key="9">
    <source>
        <dbReference type="Pfam" id="PF21082"/>
    </source>
</evidence>
<reference evidence="11" key="1">
    <citation type="submission" date="2016-01" db="EMBL/GenBank/DDBJ databases">
        <title>Genome sequencing of Roseivirga ehrenbergii KMM 6017.</title>
        <authorList>
            <person name="Selvaratnam C."/>
            <person name="Thevarajoo S."/>
            <person name="Goh K.M."/>
            <person name="Ee R."/>
            <person name="Chan K.-G."/>
            <person name="Chong C.S."/>
        </authorList>
    </citation>
    <scope>NUCLEOTIDE SEQUENCE [LARGE SCALE GENOMIC DNA]</scope>
    <source>
        <strain evidence="11">KMM 6017</strain>
    </source>
</reference>
<feature type="transmembrane region" description="Helical" evidence="7">
    <location>
        <begin position="20"/>
        <end position="41"/>
    </location>
</feature>
<keyword evidence="4 7" id="KW-0812">Transmembrane</keyword>
<dbReference type="PROSITE" id="PS01246">
    <property type="entry name" value="UPF0003"/>
    <property type="match status" value="1"/>
</dbReference>
<dbReference type="Gene3D" id="2.30.30.60">
    <property type="match status" value="1"/>
</dbReference>
<dbReference type="RefSeq" id="WP_062594259.1">
    <property type="nucleotide sequence ID" value="NZ_LQZQ01000052.1"/>
</dbReference>
<dbReference type="Pfam" id="PF21082">
    <property type="entry name" value="MS_channel_3rd"/>
    <property type="match status" value="1"/>
</dbReference>
<feature type="transmembrane region" description="Helical" evidence="7">
    <location>
        <begin position="94"/>
        <end position="121"/>
    </location>
</feature>
<dbReference type="AlphaFoldDB" id="A0A150WXC5"/>
<dbReference type="Proteomes" id="UP000075583">
    <property type="component" value="Unassembled WGS sequence"/>
</dbReference>
<feature type="transmembrane region" description="Helical" evidence="7">
    <location>
        <begin position="61"/>
        <end position="82"/>
    </location>
</feature>
<dbReference type="PANTHER" id="PTHR30221">
    <property type="entry name" value="SMALL-CONDUCTANCE MECHANOSENSITIVE CHANNEL"/>
    <property type="match status" value="1"/>
</dbReference>
<dbReference type="InterPro" id="IPR045275">
    <property type="entry name" value="MscS_archaea/bacteria_type"/>
</dbReference>
<dbReference type="STRING" id="279360.MB14_12005"/>
<evidence type="ECO:0000256" key="1">
    <source>
        <dbReference type="ARBA" id="ARBA00004651"/>
    </source>
</evidence>
<keyword evidence="12" id="KW-1185">Reference proteome</keyword>
<dbReference type="InterPro" id="IPR008910">
    <property type="entry name" value="MSC_TM_helix"/>
</dbReference>
<protein>
    <submittedName>
        <fullName evidence="11">Mechanosensitive ion channel protein MscS</fullName>
    </submittedName>
</protein>
<evidence type="ECO:0000259" key="10">
    <source>
        <dbReference type="Pfam" id="PF21088"/>
    </source>
</evidence>
<evidence type="ECO:0000256" key="4">
    <source>
        <dbReference type="ARBA" id="ARBA00022692"/>
    </source>
</evidence>
<dbReference type="GO" id="GO:0005886">
    <property type="term" value="C:plasma membrane"/>
    <property type="evidence" value="ECO:0007669"/>
    <property type="project" value="UniProtKB-SubCell"/>
</dbReference>
<dbReference type="Pfam" id="PF21088">
    <property type="entry name" value="MS_channel_1st"/>
    <property type="match status" value="1"/>
</dbReference>
<gene>
    <name evidence="11" type="ORF">MB14_12005</name>
</gene>
<organism evidence="11 12">
    <name type="scientific">Roseivirga ehrenbergii (strain DSM 102268 / JCM 13514 / KCTC 12282 / NCIMB 14502 / KMM 6017)</name>
    <dbReference type="NCBI Taxonomy" id="279360"/>
    <lineage>
        <taxon>Bacteria</taxon>
        <taxon>Pseudomonadati</taxon>
        <taxon>Bacteroidota</taxon>
        <taxon>Cytophagia</taxon>
        <taxon>Cytophagales</taxon>
        <taxon>Roseivirgaceae</taxon>
        <taxon>Roseivirga</taxon>
    </lineage>
</organism>
<dbReference type="InterPro" id="IPR006685">
    <property type="entry name" value="MscS_channel_2nd"/>
</dbReference>
<dbReference type="InterPro" id="IPR023408">
    <property type="entry name" value="MscS_beta-dom_sf"/>
</dbReference>
<evidence type="ECO:0000313" key="12">
    <source>
        <dbReference type="Proteomes" id="UP000075583"/>
    </source>
</evidence>
<proteinExistence type="inferred from homology"/>
<dbReference type="InterPro" id="IPR049278">
    <property type="entry name" value="MS_channel_C"/>
</dbReference>
<keyword evidence="3" id="KW-1003">Cell membrane</keyword>
<evidence type="ECO:0000256" key="7">
    <source>
        <dbReference type="SAM" id="Phobius"/>
    </source>
</evidence>
<comment type="similarity">
    <text evidence="2">Belongs to the MscS (TC 1.A.23) family.</text>
</comment>
<feature type="domain" description="Mechanosensitive ion channel transmembrane helices 2/3" evidence="10">
    <location>
        <begin position="68"/>
        <end position="108"/>
    </location>
</feature>
<dbReference type="InterPro" id="IPR011066">
    <property type="entry name" value="MscS_channel_C_sf"/>
</dbReference>
<evidence type="ECO:0000256" key="3">
    <source>
        <dbReference type="ARBA" id="ARBA00022475"/>
    </source>
</evidence>
<dbReference type="InterPro" id="IPR006686">
    <property type="entry name" value="MscS_channel_CS"/>
</dbReference>
<dbReference type="InterPro" id="IPR049142">
    <property type="entry name" value="MS_channel_1st"/>
</dbReference>
<name>A0A150WXC5_ROSEK</name>
<keyword evidence="6 7" id="KW-0472">Membrane</keyword>
<evidence type="ECO:0000259" key="8">
    <source>
        <dbReference type="Pfam" id="PF00924"/>
    </source>
</evidence>
<dbReference type="Gene3D" id="3.30.70.100">
    <property type="match status" value="1"/>
</dbReference>